<gene>
    <name evidence="3" type="ORF">ECRASSUSDP1_LOCUS240</name>
</gene>
<evidence type="ECO:0000313" key="4">
    <source>
        <dbReference type="Proteomes" id="UP001295684"/>
    </source>
</evidence>
<name>A0AAD1TYV1_EUPCR</name>
<protein>
    <submittedName>
        <fullName evidence="3">Uncharacterized protein</fullName>
    </submittedName>
</protein>
<proteinExistence type="predicted"/>
<dbReference type="AlphaFoldDB" id="A0AAD1TYV1"/>
<dbReference type="Proteomes" id="UP001295684">
    <property type="component" value="Unassembled WGS sequence"/>
</dbReference>
<feature type="transmembrane region" description="Helical" evidence="2">
    <location>
        <begin position="102"/>
        <end position="135"/>
    </location>
</feature>
<evidence type="ECO:0000256" key="2">
    <source>
        <dbReference type="SAM" id="Phobius"/>
    </source>
</evidence>
<feature type="transmembrane region" description="Helical" evidence="2">
    <location>
        <begin position="275"/>
        <end position="305"/>
    </location>
</feature>
<feature type="compositionally biased region" description="Basic residues" evidence="1">
    <location>
        <begin position="1"/>
        <end position="14"/>
    </location>
</feature>
<sequence>MGKKKPRTAQKNKLAKSMTIKPPRKGSDPLDFQRPNSDIGSMTVERRNSSASGLVNFSQIFGAFEGFVQKKDNKEPGDNQNANEPHNSSEAISARVLIGSQIFVILLCMLSYGIYILLGDCFSSMLLAFVTSLYLRDVKLTIQKSISQNLASNEKSLLMKILMVRFIMSTYKNYKTGGLKGVLSEICAYIFNFVTSNFDRRSSTLFNDVPKIMTICALYILLRYFGIKATLLIFLIFLGIDLALKSLTWLIMIAFCCCRVRSKDLDDKDTRYGGFLSVVISYALITIMLLMIIGSCFLLSFLLLLDLNYLRQNNMESISLSNIVDENSLIIGRVDTAVKPYLKKLLKLLHHQTNIPYEFEKERFKNMTTLQVLSDFTKATNISSPGDLFTLYQNFELENSDDEKNDDPSDFKPEDFETTTEMLIRNYNKVSELVSTIFKDKKSSEMNTAKIYENV</sequence>
<evidence type="ECO:0000313" key="3">
    <source>
        <dbReference type="EMBL" id="CAI2358956.1"/>
    </source>
</evidence>
<keyword evidence="2" id="KW-0812">Transmembrane</keyword>
<feature type="region of interest" description="Disordered" evidence="1">
    <location>
        <begin position="1"/>
        <end position="41"/>
    </location>
</feature>
<reference evidence="3" key="1">
    <citation type="submission" date="2023-07" db="EMBL/GenBank/DDBJ databases">
        <authorList>
            <consortium name="AG Swart"/>
            <person name="Singh M."/>
            <person name="Singh A."/>
            <person name="Seah K."/>
            <person name="Emmerich C."/>
        </authorList>
    </citation>
    <scope>NUCLEOTIDE SEQUENCE</scope>
    <source>
        <strain evidence="3">DP1</strain>
    </source>
</reference>
<keyword evidence="2" id="KW-1133">Transmembrane helix</keyword>
<keyword evidence="4" id="KW-1185">Reference proteome</keyword>
<feature type="transmembrane region" description="Helical" evidence="2">
    <location>
        <begin position="232"/>
        <end position="255"/>
    </location>
</feature>
<comment type="caution">
    <text evidence="3">The sequence shown here is derived from an EMBL/GenBank/DDBJ whole genome shotgun (WGS) entry which is preliminary data.</text>
</comment>
<organism evidence="3 4">
    <name type="scientific">Euplotes crassus</name>
    <dbReference type="NCBI Taxonomy" id="5936"/>
    <lineage>
        <taxon>Eukaryota</taxon>
        <taxon>Sar</taxon>
        <taxon>Alveolata</taxon>
        <taxon>Ciliophora</taxon>
        <taxon>Intramacronucleata</taxon>
        <taxon>Spirotrichea</taxon>
        <taxon>Hypotrichia</taxon>
        <taxon>Euplotida</taxon>
        <taxon>Euplotidae</taxon>
        <taxon>Moneuplotes</taxon>
    </lineage>
</organism>
<accession>A0AAD1TYV1</accession>
<feature type="transmembrane region" description="Helical" evidence="2">
    <location>
        <begin position="209"/>
        <end position="225"/>
    </location>
</feature>
<dbReference type="EMBL" id="CAMPGE010000224">
    <property type="protein sequence ID" value="CAI2358956.1"/>
    <property type="molecule type" value="Genomic_DNA"/>
</dbReference>
<keyword evidence="2" id="KW-0472">Membrane</keyword>
<evidence type="ECO:0000256" key="1">
    <source>
        <dbReference type="SAM" id="MobiDB-lite"/>
    </source>
</evidence>